<evidence type="ECO:0000256" key="4">
    <source>
        <dbReference type="ARBA" id="ARBA00022692"/>
    </source>
</evidence>
<dbReference type="AlphaFoldDB" id="A0A0P0GX56"/>
<reference evidence="12 13" key="1">
    <citation type="journal article" date="2015" name="Science">
        <title>Genetic determinants of in vivo fitness and diet responsiveness in multiple human gut Bacteroides.</title>
        <authorList>
            <person name="Wu M."/>
            <person name="McNulty N.P."/>
            <person name="Rodionov D.A."/>
            <person name="Khoroshkin M.S."/>
            <person name="Griffin N.W."/>
            <person name="Cheng J."/>
            <person name="Latreille P."/>
            <person name="Kerstetter R.A."/>
            <person name="Terrapon N."/>
            <person name="Henrissat B."/>
            <person name="Osterman A.L."/>
            <person name="Gordon J.I."/>
        </authorList>
    </citation>
    <scope>NUCLEOTIDE SEQUENCE [LARGE SCALE GENOMIC DNA]</scope>
    <source>
        <strain evidence="12 13">WH2</strain>
    </source>
</reference>
<dbReference type="GO" id="GO:0034040">
    <property type="term" value="F:ATPase-coupled lipid transmembrane transporter activity"/>
    <property type="evidence" value="ECO:0007669"/>
    <property type="project" value="TreeGrafter"/>
</dbReference>
<keyword evidence="3" id="KW-1003">Cell membrane</keyword>
<sequence>MKEKLKKKKGIARLFEIAGERKGLLILAGILSAGSATCMLVPYWSVYRVLQELLLHASDLEKIDSGILIYWGWFAFFGLIGGLLLLYAALMASHVAAFRILYGLRIKLSEHIGRLSLGYLNGTSTGSIKKIMEQNVEKIENFIAHTIPDLVNVLATVTLMFIIFFSLNGWMAAICLFCIALSIGLQFANFFGKKAQEFTKIYFDTQERMSASAVQYVRGMPVVKIFGQSVRSFRRFNSEIEAYKEYALKVCDTYEPGMVVFTILLNSLITFILPIGLLLLSHEPQNLALAAVYLFFIIMGPGVASPIYKLMFLGSGTREIDEGVERIDRIFAEPSVPEAQTPQVPAGYDIEFLKVSFAYENKAETTRTEALRDITFTARQGEITALVGPSGSGKSTVANLIPRFWDVAEGEIRIGGVNIKNIPTEKLMDIVSFVFQDSFLFFDTLYENIRVGNSSAGREEVIAAAKAAQCHEFIESLPQGYETRIGDEGVYLSGGESQRVCVARAILKNAPILVLDEATAFADPENEYKMQQALQHLIQNKTVIIIAHRLSSIISAQQIIVLNEGKLVQHGKHEILSKTEGLYKNMWDAYTDAFRWELNSKKEVKE</sequence>
<proteinExistence type="predicted"/>
<dbReference type="Pfam" id="PF00664">
    <property type="entry name" value="ABC_membrane"/>
    <property type="match status" value="1"/>
</dbReference>
<dbReference type="SUPFAM" id="SSF52540">
    <property type="entry name" value="P-loop containing nucleoside triphosphate hydrolases"/>
    <property type="match status" value="1"/>
</dbReference>
<dbReference type="EMBL" id="CP012801">
    <property type="protein sequence ID" value="ALJ62084.1"/>
    <property type="molecule type" value="Genomic_DNA"/>
</dbReference>
<evidence type="ECO:0000256" key="8">
    <source>
        <dbReference type="ARBA" id="ARBA00023136"/>
    </source>
</evidence>
<keyword evidence="4 9" id="KW-0812">Transmembrane</keyword>
<evidence type="ECO:0000256" key="2">
    <source>
        <dbReference type="ARBA" id="ARBA00022448"/>
    </source>
</evidence>
<evidence type="ECO:0000256" key="5">
    <source>
        <dbReference type="ARBA" id="ARBA00022741"/>
    </source>
</evidence>
<evidence type="ECO:0000256" key="9">
    <source>
        <dbReference type="SAM" id="Phobius"/>
    </source>
</evidence>
<dbReference type="InterPro" id="IPR017871">
    <property type="entry name" value="ABC_transporter-like_CS"/>
</dbReference>
<dbReference type="FunFam" id="3.40.50.300:FF:000221">
    <property type="entry name" value="Multidrug ABC transporter ATP-binding protein"/>
    <property type="match status" value="1"/>
</dbReference>
<protein>
    <submittedName>
        <fullName evidence="12">Iron import ATP-binding/permease protein IrtA</fullName>
        <ecNumber evidence="12">3.6.3.-</ecNumber>
    </submittedName>
</protein>
<dbReference type="InterPro" id="IPR036640">
    <property type="entry name" value="ABC1_TM_sf"/>
</dbReference>
<name>A0A0P0GX56_9BACE</name>
<keyword evidence="12" id="KW-0378">Hydrolase</keyword>
<keyword evidence="7 9" id="KW-1133">Transmembrane helix</keyword>
<feature type="transmembrane region" description="Helical" evidence="9">
    <location>
        <begin position="287"/>
        <end position="308"/>
    </location>
</feature>
<feature type="transmembrane region" description="Helical" evidence="9">
    <location>
        <begin position="23"/>
        <end position="47"/>
    </location>
</feature>
<dbReference type="InterPro" id="IPR003439">
    <property type="entry name" value="ABC_transporter-like_ATP-bd"/>
</dbReference>
<gene>
    <name evidence="12" type="primary">irtA</name>
    <name evidence="12" type="ORF">BcellWH2_04875</name>
</gene>
<feature type="transmembrane region" description="Helical" evidence="9">
    <location>
        <begin position="67"/>
        <end position="90"/>
    </location>
</feature>
<accession>A0A0P0GX56</accession>
<dbReference type="PANTHER" id="PTHR24221">
    <property type="entry name" value="ATP-BINDING CASSETTE SUB-FAMILY B"/>
    <property type="match status" value="1"/>
</dbReference>
<dbReference type="RefSeq" id="WP_029428842.1">
    <property type="nucleotide sequence ID" value="NZ_CP012801.1"/>
</dbReference>
<keyword evidence="8 9" id="KW-0472">Membrane</keyword>
<dbReference type="SMART" id="SM00382">
    <property type="entry name" value="AAA"/>
    <property type="match status" value="1"/>
</dbReference>
<dbReference type="PANTHER" id="PTHR24221:SF397">
    <property type="entry name" value="ABC TRANSPORTER, ATP-BINDING TRANSMEMBRANE PROTEIN"/>
    <property type="match status" value="1"/>
</dbReference>
<evidence type="ECO:0000256" key="6">
    <source>
        <dbReference type="ARBA" id="ARBA00022840"/>
    </source>
</evidence>
<feature type="domain" description="ABC transporter" evidence="10">
    <location>
        <begin position="350"/>
        <end position="589"/>
    </location>
</feature>
<evidence type="ECO:0000259" key="10">
    <source>
        <dbReference type="PROSITE" id="PS50893"/>
    </source>
</evidence>
<dbReference type="PROSITE" id="PS00211">
    <property type="entry name" value="ABC_TRANSPORTER_1"/>
    <property type="match status" value="1"/>
</dbReference>
<dbReference type="GO" id="GO:0005524">
    <property type="term" value="F:ATP binding"/>
    <property type="evidence" value="ECO:0007669"/>
    <property type="project" value="UniProtKB-KW"/>
</dbReference>
<dbReference type="InterPro" id="IPR011527">
    <property type="entry name" value="ABC1_TM_dom"/>
</dbReference>
<dbReference type="FunFam" id="1.20.1560.10:FF:000127">
    <property type="entry name" value="ABC transporter ATP-binding protein"/>
    <property type="match status" value="1"/>
</dbReference>
<dbReference type="GO" id="GO:0016887">
    <property type="term" value="F:ATP hydrolysis activity"/>
    <property type="evidence" value="ECO:0007669"/>
    <property type="project" value="InterPro"/>
</dbReference>
<dbReference type="InterPro" id="IPR039421">
    <property type="entry name" value="Type_1_exporter"/>
</dbReference>
<keyword evidence="6 12" id="KW-0067">ATP-binding</keyword>
<evidence type="ECO:0000259" key="11">
    <source>
        <dbReference type="PROSITE" id="PS50929"/>
    </source>
</evidence>
<dbReference type="PATRIC" id="fig|246787.4.peg.5033"/>
<dbReference type="EC" id="3.6.3.-" evidence="12"/>
<comment type="subcellular location">
    <subcellularLocation>
        <location evidence="1">Cell membrane</location>
        <topology evidence="1">Multi-pass membrane protein</topology>
    </subcellularLocation>
</comment>
<keyword evidence="5" id="KW-0547">Nucleotide-binding</keyword>
<evidence type="ECO:0000256" key="3">
    <source>
        <dbReference type="ARBA" id="ARBA00022475"/>
    </source>
</evidence>
<keyword evidence="2" id="KW-0813">Transport</keyword>
<organism evidence="12 13">
    <name type="scientific">Bacteroides cellulosilyticus</name>
    <dbReference type="NCBI Taxonomy" id="246787"/>
    <lineage>
        <taxon>Bacteria</taxon>
        <taxon>Pseudomonadati</taxon>
        <taxon>Bacteroidota</taxon>
        <taxon>Bacteroidia</taxon>
        <taxon>Bacteroidales</taxon>
        <taxon>Bacteroidaceae</taxon>
        <taxon>Bacteroides</taxon>
    </lineage>
</organism>
<dbReference type="KEGG" id="bcel:BcellWH2_04875"/>
<dbReference type="PROSITE" id="PS50893">
    <property type="entry name" value="ABC_TRANSPORTER_2"/>
    <property type="match status" value="1"/>
</dbReference>
<dbReference type="PROSITE" id="PS50929">
    <property type="entry name" value="ABC_TM1F"/>
    <property type="match status" value="1"/>
</dbReference>
<dbReference type="SUPFAM" id="SSF90123">
    <property type="entry name" value="ABC transporter transmembrane region"/>
    <property type="match status" value="1"/>
</dbReference>
<dbReference type="InterPro" id="IPR003593">
    <property type="entry name" value="AAA+_ATPase"/>
</dbReference>
<feature type="domain" description="ABC transmembrane type-1" evidence="11">
    <location>
        <begin position="26"/>
        <end position="299"/>
    </location>
</feature>
<dbReference type="GO" id="GO:0140359">
    <property type="term" value="F:ABC-type transporter activity"/>
    <property type="evidence" value="ECO:0007669"/>
    <property type="project" value="InterPro"/>
</dbReference>
<dbReference type="Proteomes" id="UP000061809">
    <property type="component" value="Chromosome"/>
</dbReference>
<evidence type="ECO:0000313" key="13">
    <source>
        <dbReference type="Proteomes" id="UP000061809"/>
    </source>
</evidence>
<evidence type="ECO:0000256" key="1">
    <source>
        <dbReference type="ARBA" id="ARBA00004651"/>
    </source>
</evidence>
<dbReference type="Gene3D" id="3.40.50.300">
    <property type="entry name" value="P-loop containing nucleotide triphosphate hydrolases"/>
    <property type="match status" value="1"/>
</dbReference>
<dbReference type="GO" id="GO:0005886">
    <property type="term" value="C:plasma membrane"/>
    <property type="evidence" value="ECO:0007669"/>
    <property type="project" value="UniProtKB-SubCell"/>
</dbReference>
<evidence type="ECO:0000313" key="12">
    <source>
        <dbReference type="EMBL" id="ALJ62084.1"/>
    </source>
</evidence>
<dbReference type="Pfam" id="PF00005">
    <property type="entry name" value="ABC_tran"/>
    <property type="match status" value="1"/>
</dbReference>
<evidence type="ECO:0000256" key="7">
    <source>
        <dbReference type="ARBA" id="ARBA00022989"/>
    </source>
</evidence>
<dbReference type="Gene3D" id="1.20.1560.10">
    <property type="entry name" value="ABC transporter type 1, transmembrane domain"/>
    <property type="match status" value="1"/>
</dbReference>
<dbReference type="InterPro" id="IPR027417">
    <property type="entry name" value="P-loop_NTPase"/>
</dbReference>
<feature type="transmembrane region" description="Helical" evidence="9">
    <location>
        <begin position="258"/>
        <end position="281"/>
    </location>
</feature>
<feature type="transmembrane region" description="Helical" evidence="9">
    <location>
        <begin position="170"/>
        <end position="191"/>
    </location>
</feature>